<dbReference type="Proteomes" id="UP000182800">
    <property type="component" value="Unassembled WGS sequence"/>
</dbReference>
<dbReference type="PANTHER" id="PTHR23522">
    <property type="entry name" value="BLL5896 PROTEIN"/>
    <property type="match status" value="1"/>
</dbReference>
<dbReference type="OrthoDB" id="9150135at2"/>
<evidence type="ECO:0000259" key="9">
    <source>
        <dbReference type="PROSITE" id="PS50850"/>
    </source>
</evidence>
<dbReference type="GO" id="GO:0015528">
    <property type="term" value="F:lactose:proton symporter activity"/>
    <property type="evidence" value="ECO:0007669"/>
    <property type="project" value="TreeGrafter"/>
</dbReference>
<organism evidence="10 12">
    <name type="scientific">Saliniramus fredricksonii</name>
    <dbReference type="NCBI Taxonomy" id="1653334"/>
    <lineage>
        <taxon>Bacteria</taxon>
        <taxon>Pseudomonadati</taxon>
        <taxon>Pseudomonadota</taxon>
        <taxon>Alphaproteobacteria</taxon>
        <taxon>Hyphomicrobiales</taxon>
        <taxon>Salinarimonadaceae</taxon>
        <taxon>Saliniramus</taxon>
    </lineage>
</organism>
<dbReference type="SUPFAM" id="SSF103473">
    <property type="entry name" value="MFS general substrate transporter"/>
    <property type="match status" value="1"/>
</dbReference>
<dbReference type="InterPro" id="IPR036259">
    <property type="entry name" value="MFS_trans_sf"/>
</dbReference>
<evidence type="ECO:0000313" key="13">
    <source>
        <dbReference type="Proteomes" id="UP000182800"/>
    </source>
</evidence>
<dbReference type="STRING" id="1653334.GA0071312_2859"/>
<dbReference type="AlphaFoldDB" id="A0A0P7YA75"/>
<dbReference type="PROSITE" id="PS50850">
    <property type="entry name" value="MFS"/>
    <property type="match status" value="1"/>
</dbReference>
<evidence type="ECO:0000256" key="6">
    <source>
        <dbReference type="ARBA" id="ARBA00022989"/>
    </source>
</evidence>
<evidence type="ECO:0000256" key="8">
    <source>
        <dbReference type="SAM" id="Phobius"/>
    </source>
</evidence>
<dbReference type="EMBL" id="LJSX01000011">
    <property type="protein sequence ID" value="KPQ10969.1"/>
    <property type="molecule type" value="Genomic_DNA"/>
</dbReference>
<evidence type="ECO:0000256" key="3">
    <source>
        <dbReference type="ARBA" id="ARBA00022475"/>
    </source>
</evidence>
<feature type="transmembrane region" description="Helical" evidence="8">
    <location>
        <begin position="272"/>
        <end position="291"/>
    </location>
</feature>
<feature type="domain" description="Major facilitator superfamily (MFS) profile" evidence="9">
    <location>
        <begin position="166"/>
        <end position="396"/>
    </location>
</feature>
<dbReference type="GO" id="GO:0005886">
    <property type="term" value="C:plasma membrane"/>
    <property type="evidence" value="ECO:0007669"/>
    <property type="project" value="UniProtKB-SubCell"/>
</dbReference>
<keyword evidence="4" id="KW-0997">Cell inner membrane</keyword>
<keyword evidence="3" id="KW-1003">Cell membrane</keyword>
<dbReference type="InterPro" id="IPR024989">
    <property type="entry name" value="MFS_assoc_dom"/>
</dbReference>
<evidence type="ECO:0000313" key="12">
    <source>
        <dbReference type="Proteomes" id="UP000050497"/>
    </source>
</evidence>
<feature type="transmembrane region" description="Helical" evidence="8">
    <location>
        <begin position="163"/>
        <end position="183"/>
    </location>
</feature>
<comment type="caution">
    <text evidence="10">The sequence shown here is derived from an EMBL/GenBank/DDBJ whole genome shotgun (WGS) entry which is preliminary data.</text>
</comment>
<evidence type="ECO:0000256" key="4">
    <source>
        <dbReference type="ARBA" id="ARBA00022519"/>
    </source>
</evidence>
<feature type="transmembrane region" description="Helical" evidence="8">
    <location>
        <begin position="12"/>
        <end position="32"/>
    </location>
</feature>
<dbReference type="GO" id="GO:0030395">
    <property type="term" value="F:lactose binding"/>
    <property type="evidence" value="ECO:0007669"/>
    <property type="project" value="TreeGrafter"/>
</dbReference>
<feature type="transmembrane region" description="Helical" evidence="8">
    <location>
        <begin position="330"/>
        <end position="353"/>
    </location>
</feature>
<dbReference type="EMBL" id="FMBM01000002">
    <property type="protein sequence ID" value="SCC81888.1"/>
    <property type="molecule type" value="Genomic_DNA"/>
</dbReference>
<dbReference type="Gene3D" id="1.20.1250.20">
    <property type="entry name" value="MFS general substrate transporter like domains"/>
    <property type="match status" value="2"/>
</dbReference>
<feature type="transmembrane region" description="Helical" evidence="8">
    <location>
        <begin position="297"/>
        <end position="318"/>
    </location>
</feature>
<sequence length="396" mass="40733">MPRSKLPPSPALRLSALSAAIFAGIGIYMPFFPVWLESRDISPAAIGIIVALPLVVRIIATTPLVALTEKGVEARRLLMLAQLALALLYMILLGLEGALAIGFVVILVALAQAPLAPTSELLTTDAVRADARLDYGRIRLWGSLAFLASNIGAGYLLERAPADAAIIALVGIALIAAAVSRAAPQRVSETPAVDAEGRRPGLPAGLIWLIIGGALIQAAHATLYGFGSIAWRAQGISEALIGWLWAIGVIAEIILFWLIGRGVGRGGATRTLMLLGAGAAVVRFIGLALAPGLGLTIALQVLHGLTFGATHLGMMSALTRHAPAGARGKAQGLFAAAMALTTATGMVVSGLAYPDLGTATYLLMIPPALIGGAFVLRGAALLRVNDDQPQSARSGG</sequence>
<feature type="transmembrane region" description="Helical" evidence="8">
    <location>
        <begin position="239"/>
        <end position="260"/>
    </location>
</feature>
<comment type="subcellular location">
    <subcellularLocation>
        <location evidence="1">Cell inner membrane</location>
        <topology evidence="1">Multi-pass membrane protein</topology>
    </subcellularLocation>
</comment>
<reference evidence="11 13" key="2">
    <citation type="submission" date="2016-08" db="EMBL/GenBank/DDBJ databases">
        <authorList>
            <person name="Varghese N."/>
            <person name="Submissions Spin"/>
        </authorList>
    </citation>
    <scope>NUCLEOTIDE SEQUENCE [LARGE SCALE GENOMIC DNA]</scope>
    <source>
        <strain evidence="11 13">HL-109</strain>
    </source>
</reference>
<proteinExistence type="predicted"/>
<keyword evidence="13" id="KW-1185">Reference proteome</keyword>
<name>A0A0P7YA75_9HYPH</name>
<dbReference type="RefSeq" id="WP_074445489.1">
    <property type="nucleotide sequence ID" value="NZ_FMBM01000002.1"/>
</dbReference>
<dbReference type="PIRSF" id="PIRSF004925">
    <property type="entry name" value="HcaT"/>
    <property type="match status" value="1"/>
</dbReference>
<dbReference type="Pfam" id="PF12832">
    <property type="entry name" value="MFS_1_like"/>
    <property type="match status" value="1"/>
</dbReference>
<accession>A0A0P7YA75</accession>
<evidence type="ECO:0000256" key="2">
    <source>
        <dbReference type="ARBA" id="ARBA00022448"/>
    </source>
</evidence>
<feature type="transmembrane region" description="Helical" evidence="8">
    <location>
        <begin position="44"/>
        <end position="65"/>
    </location>
</feature>
<dbReference type="InterPro" id="IPR026032">
    <property type="entry name" value="HcaT-like"/>
</dbReference>
<evidence type="ECO:0000256" key="5">
    <source>
        <dbReference type="ARBA" id="ARBA00022692"/>
    </source>
</evidence>
<dbReference type="Proteomes" id="UP000050497">
    <property type="component" value="Unassembled WGS sequence"/>
</dbReference>
<evidence type="ECO:0000256" key="1">
    <source>
        <dbReference type="ARBA" id="ARBA00004429"/>
    </source>
</evidence>
<keyword evidence="5 8" id="KW-0812">Transmembrane</keyword>
<dbReference type="NCBIfam" id="NF037955">
    <property type="entry name" value="mfs"/>
    <property type="match status" value="1"/>
</dbReference>
<gene>
    <name evidence="10" type="primary">hcaT</name>
    <name evidence="11" type="ORF">GA0071312_2859</name>
    <name evidence="10" type="ORF">HLUCCO17_08645</name>
</gene>
<evidence type="ECO:0000313" key="10">
    <source>
        <dbReference type="EMBL" id="KPQ10969.1"/>
    </source>
</evidence>
<reference evidence="10 12" key="1">
    <citation type="submission" date="2015-09" db="EMBL/GenBank/DDBJ databases">
        <title>Identification and resolution of microdiversity through metagenomic sequencing of parallel consortia.</title>
        <authorList>
            <person name="Nelson W.C."/>
            <person name="Romine M.F."/>
            <person name="Lindemann S.R."/>
        </authorList>
    </citation>
    <scope>NUCLEOTIDE SEQUENCE [LARGE SCALE GENOMIC DNA]</scope>
    <source>
        <strain evidence="10">HL-109</strain>
    </source>
</reference>
<dbReference type="InterPro" id="IPR020846">
    <property type="entry name" value="MFS_dom"/>
</dbReference>
<keyword evidence="6 8" id="KW-1133">Transmembrane helix</keyword>
<dbReference type="PANTHER" id="PTHR23522:SF10">
    <property type="entry name" value="3-PHENYLPROPIONIC ACID TRANSPORTER-RELATED"/>
    <property type="match status" value="1"/>
</dbReference>
<keyword evidence="2" id="KW-0813">Transport</keyword>
<evidence type="ECO:0000313" key="11">
    <source>
        <dbReference type="EMBL" id="SCC81888.1"/>
    </source>
</evidence>
<protein>
    <submittedName>
        <fullName evidence="10">MFS transporter, PPP family, 3-phenylpropionic acid transporter</fullName>
    </submittedName>
</protein>
<feature type="transmembrane region" description="Helical" evidence="8">
    <location>
        <begin position="359"/>
        <end position="376"/>
    </location>
</feature>
<evidence type="ECO:0000256" key="7">
    <source>
        <dbReference type="ARBA" id="ARBA00023136"/>
    </source>
</evidence>
<keyword evidence="7 8" id="KW-0472">Membrane</keyword>
<feature type="transmembrane region" description="Helical" evidence="8">
    <location>
        <begin position="204"/>
        <end position="227"/>
    </location>
</feature>